<proteinExistence type="predicted"/>
<feature type="compositionally biased region" description="Polar residues" evidence="1">
    <location>
        <begin position="1"/>
        <end position="16"/>
    </location>
</feature>
<gene>
    <name evidence="2" type="ORF">IF1G_06551</name>
</gene>
<protein>
    <submittedName>
        <fullName evidence="2">Uncharacterized protein</fullName>
    </submittedName>
</protein>
<evidence type="ECO:0000313" key="3">
    <source>
        <dbReference type="Proteomes" id="UP000315783"/>
    </source>
</evidence>
<evidence type="ECO:0000313" key="2">
    <source>
        <dbReference type="EMBL" id="TQV94540.1"/>
    </source>
</evidence>
<reference evidence="2 3" key="1">
    <citation type="journal article" date="2019" name="Appl. Microbiol. Biotechnol.">
        <title>Genome sequence of Isaria javanica and comparative genome analysis insights into family S53 peptidase evolution in fungal entomopathogens.</title>
        <authorList>
            <person name="Lin R."/>
            <person name="Zhang X."/>
            <person name="Xin B."/>
            <person name="Zou M."/>
            <person name="Gao Y."/>
            <person name="Qin F."/>
            <person name="Hu Q."/>
            <person name="Xie B."/>
            <person name="Cheng X."/>
        </authorList>
    </citation>
    <scope>NUCLEOTIDE SEQUENCE [LARGE SCALE GENOMIC DNA]</scope>
    <source>
        <strain evidence="2 3">IJ1G</strain>
    </source>
</reference>
<dbReference type="OrthoDB" id="5375886at2759"/>
<accession>A0A545UYI3</accession>
<feature type="compositionally biased region" description="Basic and acidic residues" evidence="1">
    <location>
        <begin position="26"/>
        <end position="44"/>
    </location>
</feature>
<sequence length="72" mass="7678">MSEGRQSPSPQRQTGAQMHEPPGDGVHSENKSSEQVKDASKSELENLSSNPRGPLEDAVESKFSKGPGNKTS</sequence>
<comment type="caution">
    <text evidence="2">The sequence shown here is derived from an EMBL/GenBank/DDBJ whole genome shotgun (WGS) entry which is preliminary data.</text>
</comment>
<name>A0A545UYI3_9HYPO</name>
<dbReference type="Proteomes" id="UP000315783">
    <property type="component" value="Unassembled WGS sequence"/>
</dbReference>
<evidence type="ECO:0000256" key="1">
    <source>
        <dbReference type="SAM" id="MobiDB-lite"/>
    </source>
</evidence>
<dbReference type="AlphaFoldDB" id="A0A545UYI3"/>
<organism evidence="2 3">
    <name type="scientific">Cordyceps javanica</name>
    <dbReference type="NCBI Taxonomy" id="43265"/>
    <lineage>
        <taxon>Eukaryota</taxon>
        <taxon>Fungi</taxon>
        <taxon>Dikarya</taxon>
        <taxon>Ascomycota</taxon>
        <taxon>Pezizomycotina</taxon>
        <taxon>Sordariomycetes</taxon>
        <taxon>Hypocreomycetidae</taxon>
        <taxon>Hypocreales</taxon>
        <taxon>Cordycipitaceae</taxon>
        <taxon>Cordyceps</taxon>
    </lineage>
</organism>
<dbReference type="EMBL" id="SPUK01000009">
    <property type="protein sequence ID" value="TQV94540.1"/>
    <property type="molecule type" value="Genomic_DNA"/>
</dbReference>
<feature type="region of interest" description="Disordered" evidence="1">
    <location>
        <begin position="1"/>
        <end position="72"/>
    </location>
</feature>
<keyword evidence="3" id="KW-1185">Reference proteome</keyword>